<dbReference type="SUPFAM" id="SSF50249">
    <property type="entry name" value="Nucleic acid-binding proteins"/>
    <property type="match status" value="1"/>
</dbReference>
<evidence type="ECO:0000256" key="1">
    <source>
        <dbReference type="SAM" id="MobiDB-lite"/>
    </source>
</evidence>
<keyword evidence="3" id="KW-1185">Reference proteome</keyword>
<name>A0AAD3NB98_LATJO</name>
<dbReference type="EMBL" id="BRZM01006177">
    <property type="protein sequence ID" value="GLD68119.1"/>
    <property type="molecule type" value="Genomic_DNA"/>
</dbReference>
<dbReference type="Gene3D" id="2.40.50.140">
    <property type="entry name" value="Nucleic acid-binding proteins"/>
    <property type="match status" value="1"/>
</dbReference>
<evidence type="ECO:0000313" key="3">
    <source>
        <dbReference type="Proteomes" id="UP001279410"/>
    </source>
</evidence>
<feature type="region of interest" description="Disordered" evidence="1">
    <location>
        <begin position="251"/>
        <end position="271"/>
    </location>
</feature>
<organism evidence="2 3">
    <name type="scientific">Lates japonicus</name>
    <name type="common">Japanese lates</name>
    <dbReference type="NCBI Taxonomy" id="270547"/>
    <lineage>
        <taxon>Eukaryota</taxon>
        <taxon>Metazoa</taxon>
        <taxon>Chordata</taxon>
        <taxon>Craniata</taxon>
        <taxon>Vertebrata</taxon>
        <taxon>Euteleostomi</taxon>
        <taxon>Actinopterygii</taxon>
        <taxon>Neopterygii</taxon>
        <taxon>Teleostei</taxon>
        <taxon>Neoteleostei</taxon>
        <taxon>Acanthomorphata</taxon>
        <taxon>Carangaria</taxon>
        <taxon>Carangaria incertae sedis</taxon>
        <taxon>Centropomidae</taxon>
        <taxon>Lates</taxon>
    </lineage>
</organism>
<dbReference type="AlphaFoldDB" id="A0AAD3NB98"/>
<dbReference type="InterPro" id="IPR012340">
    <property type="entry name" value="NA-bd_OB-fold"/>
</dbReference>
<reference evidence="2" key="1">
    <citation type="submission" date="2022-08" db="EMBL/GenBank/DDBJ databases">
        <title>Genome sequencing of akame (Lates japonicus).</title>
        <authorList>
            <person name="Hashiguchi Y."/>
            <person name="Takahashi H."/>
        </authorList>
    </citation>
    <scope>NUCLEOTIDE SEQUENCE</scope>
    <source>
        <strain evidence="2">Kochi</strain>
    </source>
</reference>
<gene>
    <name evidence="2" type="ORF">AKAME5_002947200</name>
</gene>
<dbReference type="Proteomes" id="UP001279410">
    <property type="component" value="Unassembled WGS sequence"/>
</dbReference>
<protein>
    <submittedName>
        <fullName evidence="2">Uncharacterized protein</fullName>
    </submittedName>
</protein>
<sequence>MALKKLLWTVPETPYSKPPPIHLFVVAKVEQAKVLSWTFHENTAKAAMTKKKMLWRPSQMGPPQPSSQCLKSWPPSVSEELKREAEALLAPASLLTPLRACSNQQELLTVEGEVVEVSTFKEVRSGKDSIPLKKLTLQEDKKQANICLWREQAVELTPQLGEHLRLTHLKLKVSGYGVQLHSTTYTKLEEVKASADSVTVVGVTEEQPGMSTLLMKEGNMVRVEHGLWEPFDARLRTGKICVSLTREGRKYPSTNEKAGSKGRRQEAEVRSRLPRLEPITHWGRFIAICIQKTTRQGLRSWHGAGVSRSGLSLQR</sequence>
<comment type="caution">
    <text evidence="2">The sequence shown here is derived from an EMBL/GenBank/DDBJ whole genome shotgun (WGS) entry which is preliminary data.</text>
</comment>
<evidence type="ECO:0000313" key="2">
    <source>
        <dbReference type="EMBL" id="GLD68119.1"/>
    </source>
</evidence>
<accession>A0AAD3NB98</accession>
<proteinExistence type="predicted"/>